<accession>A0AAP0HZD7</accession>
<reference evidence="1 2" key="1">
    <citation type="submission" date="2024-01" db="EMBL/GenBank/DDBJ databases">
        <title>Genome assemblies of Stephania.</title>
        <authorList>
            <person name="Yang L."/>
        </authorList>
    </citation>
    <scope>NUCLEOTIDE SEQUENCE [LARGE SCALE GENOMIC DNA]</scope>
    <source>
        <strain evidence="1">QJT</strain>
        <tissue evidence="1">Leaf</tissue>
    </source>
</reference>
<organism evidence="1 2">
    <name type="scientific">Stephania japonica</name>
    <dbReference type="NCBI Taxonomy" id="461633"/>
    <lineage>
        <taxon>Eukaryota</taxon>
        <taxon>Viridiplantae</taxon>
        <taxon>Streptophyta</taxon>
        <taxon>Embryophyta</taxon>
        <taxon>Tracheophyta</taxon>
        <taxon>Spermatophyta</taxon>
        <taxon>Magnoliopsida</taxon>
        <taxon>Ranunculales</taxon>
        <taxon>Menispermaceae</taxon>
        <taxon>Menispermoideae</taxon>
        <taxon>Cissampelideae</taxon>
        <taxon>Stephania</taxon>
    </lineage>
</organism>
<comment type="caution">
    <text evidence="1">The sequence shown here is derived from an EMBL/GenBank/DDBJ whole genome shotgun (WGS) entry which is preliminary data.</text>
</comment>
<evidence type="ECO:0000313" key="1">
    <source>
        <dbReference type="EMBL" id="KAK9101834.1"/>
    </source>
</evidence>
<proteinExistence type="predicted"/>
<dbReference type="Proteomes" id="UP001417504">
    <property type="component" value="Unassembled WGS sequence"/>
</dbReference>
<protein>
    <submittedName>
        <fullName evidence="1">Uncharacterized protein</fullName>
    </submittedName>
</protein>
<keyword evidence="2" id="KW-1185">Reference proteome</keyword>
<gene>
    <name evidence="1" type="ORF">Sjap_019088</name>
</gene>
<sequence length="57" mass="6564">MYLSASFCSTSIYTWDNANFKRTEDNIRSHIFKEIGFEETILEPRTTTDDAQVALVS</sequence>
<dbReference type="EMBL" id="JBBNAE010000008">
    <property type="protein sequence ID" value="KAK9101834.1"/>
    <property type="molecule type" value="Genomic_DNA"/>
</dbReference>
<evidence type="ECO:0000313" key="2">
    <source>
        <dbReference type="Proteomes" id="UP001417504"/>
    </source>
</evidence>
<name>A0AAP0HZD7_9MAGN</name>
<dbReference type="AlphaFoldDB" id="A0AAP0HZD7"/>